<sequence length="349" mass="38426">MKLTVFNTQLYDKKYFSAVHSAREPQSDIELSFHEFPLSPETVALASNADAVCVFVNDDLSSPVLQSLHDAGVQAILLRCAGYNNVDLDKAKKLGLFVANVPSYSPETVAEFALALIQTLNRNTHRAYNRVREGNFNLDGLVGKTLCGKTVGLIGTGKIGVALARILKGFGCNLLASDPFENADFKKYGSYTDLDTLLSSSDIVSLHCPLMPTTKYIINEKTISQMKKGAMLVNTSRGALIDTRSVIQALKSKQLGGLALDVYEGESKIFYKDHSTTNTIIEDDMLMRLMTFPNVLISGHQAFFTEEALSEIADVTLRNLEHFRDGRRCPNSLIGGTPLRRELLPVRTI</sequence>
<dbReference type="Gene3D" id="3.40.50.720">
    <property type="entry name" value="NAD(P)-binding Rossmann-like Domain"/>
    <property type="match status" value="2"/>
</dbReference>
<dbReference type="InterPro" id="IPR029753">
    <property type="entry name" value="D-isomer_DH_CS"/>
</dbReference>
<dbReference type="PANTHER" id="PTHR43026">
    <property type="entry name" value="2-HYDROXYACID DEHYDROGENASE HOMOLOG 1-RELATED"/>
    <property type="match status" value="1"/>
</dbReference>
<dbReference type="Proteomes" id="UP000078576">
    <property type="component" value="Unassembled WGS sequence"/>
</dbReference>
<dbReference type="PROSITE" id="PS00671">
    <property type="entry name" value="D_2_HYDROXYACID_DH_3"/>
    <property type="match status" value="1"/>
</dbReference>
<dbReference type="OrthoDB" id="298012at2759"/>
<evidence type="ECO:0000259" key="5">
    <source>
        <dbReference type="Pfam" id="PF00389"/>
    </source>
</evidence>
<dbReference type="InterPro" id="IPR006140">
    <property type="entry name" value="D-isomer_DH_NAD-bd"/>
</dbReference>
<evidence type="ECO:0000256" key="4">
    <source>
        <dbReference type="RuleBase" id="RU003719"/>
    </source>
</evidence>
<dbReference type="PROSITE" id="PS00670">
    <property type="entry name" value="D_2_HYDROXYACID_DH_2"/>
    <property type="match status" value="1"/>
</dbReference>
<feature type="domain" description="D-isomer specific 2-hydroxyacid dehydrogenase NAD-binding" evidence="6">
    <location>
        <begin position="115"/>
        <end position="302"/>
    </location>
</feature>
<dbReference type="GO" id="GO:0051287">
    <property type="term" value="F:NAD binding"/>
    <property type="evidence" value="ECO:0007669"/>
    <property type="project" value="InterPro"/>
</dbReference>
<evidence type="ECO:0000259" key="6">
    <source>
        <dbReference type="Pfam" id="PF02826"/>
    </source>
</evidence>
<keyword evidence="3" id="KW-0520">NAD</keyword>
<organism evidence="7 8">
    <name type="scientific">Cytospora mali</name>
    <name type="common">Apple Valsa canker fungus</name>
    <name type="synonym">Valsa mali</name>
    <dbReference type="NCBI Taxonomy" id="578113"/>
    <lineage>
        <taxon>Eukaryota</taxon>
        <taxon>Fungi</taxon>
        <taxon>Dikarya</taxon>
        <taxon>Ascomycota</taxon>
        <taxon>Pezizomycotina</taxon>
        <taxon>Sordariomycetes</taxon>
        <taxon>Sordariomycetidae</taxon>
        <taxon>Diaporthales</taxon>
        <taxon>Cytosporaceae</taxon>
        <taxon>Cytospora</taxon>
    </lineage>
</organism>
<name>A0A194V2E4_CYTMA</name>
<dbReference type="Pfam" id="PF00389">
    <property type="entry name" value="2-Hacid_dh"/>
    <property type="match status" value="1"/>
</dbReference>
<evidence type="ECO:0000256" key="3">
    <source>
        <dbReference type="ARBA" id="ARBA00023027"/>
    </source>
</evidence>
<dbReference type="InterPro" id="IPR058205">
    <property type="entry name" value="D-LDH-like"/>
</dbReference>
<dbReference type="Pfam" id="PF02826">
    <property type="entry name" value="2-Hacid_dh_C"/>
    <property type="match status" value="1"/>
</dbReference>
<reference evidence="8" key="1">
    <citation type="submission" date="2014-12" db="EMBL/GenBank/DDBJ databases">
        <title>Genome Sequence of Valsa Canker Pathogens Uncovers a Specific Adaption of Colonization on Woody Bark.</title>
        <authorList>
            <person name="Yin Z."/>
            <person name="Liu H."/>
            <person name="Gao X."/>
            <person name="Li Z."/>
            <person name="Song N."/>
            <person name="Ke X."/>
            <person name="Dai Q."/>
            <person name="Wu Y."/>
            <person name="Sun Y."/>
            <person name="Xu J.-R."/>
            <person name="Kang Z.K."/>
            <person name="Wang L."/>
            <person name="Huang L."/>
        </authorList>
    </citation>
    <scope>NUCLEOTIDE SEQUENCE [LARGE SCALE GENOMIC DNA]</scope>
    <source>
        <strain evidence="8">SXYL134</strain>
    </source>
</reference>
<dbReference type="CDD" id="cd12183">
    <property type="entry name" value="LDH_like_2"/>
    <property type="match status" value="1"/>
</dbReference>
<keyword evidence="8" id="KW-1185">Reference proteome</keyword>
<gene>
    <name evidence="7" type="ORF">VP1G_05410</name>
</gene>
<dbReference type="InterPro" id="IPR006139">
    <property type="entry name" value="D-isomer_2_OHA_DH_cat_dom"/>
</dbReference>
<evidence type="ECO:0000256" key="2">
    <source>
        <dbReference type="ARBA" id="ARBA00023002"/>
    </source>
</evidence>
<accession>A0A194V2E4</accession>
<keyword evidence="2 4" id="KW-0560">Oxidoreductase</keyword>
<dbReference type="AlphaFoldDB" id="A0A194V2E4"/>
<comment type="similarity">
    <text evidence="1 4">Belongs to the D-isomer specific 2-hydroxyacid dehydrogenase family.</text>
</comment>
<feature type="domain" description="D-isomer specific 2-hydroxyacid dehydrogenase catalytic" evidence="5">
    <location>
        <begin position="22"/>
        <end position="332"/>
    </location>
</feature>
<dbReference type="SUPFAM" id="SSF51735">
    <property type="entry name" value="NAD(P)-binding Rossmann-fold domains"/>
    <property type="match status" value="1"/>
</dbReference>
<evidence type="ECO:0000313" key="8">
    <source>
        <dbReference type="Proteomes" id="UP000078576"/>
    </source>
</evidence>
<dbReference type="EMBL" id="KN714708">
    <property type="protein sequence ID" value="KUI58074.1"/>
    <property type="molecule type" value="Genomic_DNA"/>
</dbReference>
<dbReference type="SUPFAM" id="SSF52283">
    <property type="entry name" value="Formate/glycerate dehydrogenase catalytic domain-like"/>
    <property type="match status" value="1"/>
</dbReference>
<dbReference type="STRING" id="694573.A0A194V2E4"/>
<dbReference type="PANTHER" id="PTHR43026:SF1">
    <property type="entry name" value="2-HYDROXYACID DEHYDROGENASE HOMOLOG 1-RELATED"/>
    <property type="match status" value="1"/>
</dbReference>
<evidence type="ECO:0000313" key="7">
    <source>
        <dbReference type="EMBL" id="KUI58074.1"/>
    </source>
</evidence>
<protein>
    <submittedName>
        <fullName evidence="7">D-lactate dehydrogenase</fullName>
    </submittedName>
</protein>
<dbReference type="GO" id="GO:0008720">
    <property type="term" value="F:D-lactate dehydrogenase (NAD+) activity"/>
    <property type="evidence" value="ECO:0007669"/>
    <property type="project" value="TreeGrafter"/>
</dbReference>
<dbReference type="InterPro" id="IPR036291">
    <property type="entry name" value="NAD(P)-bd_dom_sf"/>
</dbReference>
<evidence type="ECO:0000256" key="1">
    <source>
        <dbReference type="ARBA" id="ARBA00005854"/>
    </source>
</evidence>
<proteinExistence type="inferred from homology"/>